<name>A0A3P8ABJ7_HELPZ</name>
<dbReference type="PANTHER" id="PTHR11915">
    <property type="entry name" value="SPECTRIN/FILAMIN RELATED CYTOSKELETAL PROTEIN"/>
    <property type="match status" value="1"/>
</dbReference>
<sequence length="194" mass="21668">MQRHAPMLESASRRRGLLCDSKKCNEFIRTCGELITWINAKLQLAYDESYLDPTNLRSKLQKHLAFDSELSENEKRLVAVEALGEQLISKSAESSYLLHLSDESRSWGPKKEQRDKIVKTRRTTTTSTPPQLASTWSGSRYPWSTDSGPQEPASLSYSDLEQPHVDVGSRNGGRPASCTRPAPHRSALTPAVVT</sequence>
<dbReference type="AlphaFoldDB" id="A0A3P8ABJ7"/>
<evidence type="ECO:0000313" key="3">
    <source>
        <dbReference type="EMBL" id="VDP08371.1"/>
    </source>
</evidence>
<dbReference type="InterPro" id="IPR002017">
    <property type="entry name" value="Spectrin_repeat"/>
</dbReference>
<dbReference type="EMBL" id="UZAH01029895">
    <property type="protein sequence ID" value="VDP08371.1"/>
    <property type="molecule type" value="Genomic_DNA"/>
</dbReference>
<dbReference type="InterPro" id="IPR018159">
    <property type="entry name" value="Spectrin/alpha-actinin"/>
</dbReference>
<feature type="compositionally biased region" description="Polar residues" evidence="2">
    <location>
        <begin position="129"/>
        <end position="159"/>
    </location>
</feature>
<reference evidence="3" key="1">
    <citation type="submission" date="2018-11" db="EMBL/GenBank/DDBJ databases">
        <authorList>
            <consortium name="Pathogen Informatics"/>
        </authorList>
    </citation>
    <scope>NUCLEOTIDE SEQUENCE [LARGE SCALE GENOMIC DNA]</scope>
</reference>
<dbReference type="OrthoDB" id="6018565at2759"/>
<feature type="compositionally biased region" description="Basic and acidic residues" evidence="2">
    <location>
        <begin position="103"/>
        <end position="118"/>
    </location>
</feature>
<feature type="region of interest" description="Disordered" evidence="2">
    <location>
        <begin position="103"/>
        <end position="194"/>
    </location>
</feature>
<accession>A0A3P8ABJ7</accession>
<protein>
    <submittedName>
        <fullName evidence="3">Uncharacterized protein</fullName>
    </submittedName>
</protein>
<dbReference type="Pfam" id="PF00435">
    <property type="entry name" value="Spectrin"/>
    <property type="match status" value="1"/>
</dbReference>
<keyword evidence="1" id="KW-0677">Repeat</keyword>
<gene>
    <name evidence="3" type="ORF">HPBE_LOCUS17258</name>
</gene>
<evidence type="ECO:0000256" key="2">
    <source>
        <dbReference type="SAM" id="MobiDB-lite"/>
    </source>
</evidence>
<dbReference type="SUPFAM" id="SSF46966">
    <property type="entry name" value="Spectrin repeat"/>
    <property type="match status" value="1"/>
</dbReference>
<dbReference type="Gene3D" id="1.20.58.60">
    <property type="match status" value="1"/>
</dbReference>
<evidence type="ECO:0000256" key="1">
    <source>
        <dbReference type="ARBA" id="ARBA00022737"/>
    </source>
</evidence>
<organism evidence="3">
    <name type="scientific">Heligmosomoides polygyrus</name>
    <name type="common">Parasitic roundworm</name>
    <dbReference type="NCBI Taxonomy" id="6339"/>
    <lineage>
        <taxon>Eukaryota</taxon>
        <taxon>Metazoa</taxon>
        <taxon>Ecdysozoa</taxon>
        <taxon>Nematoda</taxon>
        <taxon>Chromadorea</taxon>
        <taxon>Rhabditida</taxon>
        <taxon>Rhabditina</taxon>
        <taxon>Rhabditomorpha</taxon>
        <taxon>Strongyloidea</taxon>
        <taxon>Heligmosomidae</taxon>
        <taxon>Heligmosomoides</taxon>
    </lineage>
</organism>
<proteinExistence type="predicted"/>
<dbReference type="CDD" id="cd00176">
    <property type="entry name" value="SPEC"/>
    <property type="match status" value="1"/>
</dbReference>
<dbReference type="SMART" id="SM00150">
    <property type="entry name" value="SPEC"/>
    <property type="match status" value="1"/>
</dbReference>